<keyword evidence="3" id="KW-0804">Transcription</keyword>
<dbReference type="GO" id="GO:0045892">
    <property type="term" value="P:negative regulation of DNA-templated transcription"/>
    <property type="evidence" value="ECO:0007669"/>
    <property type="project" value="InterPro"/>
</dbReference>
<dbReference type="PANTHER" id="PTHR30055:SF151">
    <property type="entry name" value="TRANSCRIPTIONAL REGULATORY PROTEIN"/>
    <property type="match status" value="1"/>
</dbReference>
<feature type="domain" description="HTH tetR-type" evidence="6">
    <location>
        <begin position="37"/>
        <end position="97"/>
    </location>
</feature>
<feature type="region of interest" description="Disordered" evidence="5">
    <location>
        <begin position="1"/>
        <end position="38"/>
    </location>
</feature>
<dbReference type="Gene3D" id="1.10.357.10">
    <property type="entry name" value="Tetracycline Repressor, domain 2"/>
    <property type="match status" value="1"/>
</dbReference>
<keyword evidence="1" id="KW-0805">Transcription regulation</keyword>
<dbReference type="InterPro" id="IPR009057">
    <property type="entry name" value="Homeodomain-like_sf"/>
</dbReference>
<dbReference type="InterPro" id="IPR036271">
    <property type="entry name" value="Tet_transcr_reg_TetR-rel_C_sf"/>
</dbReference>
<dbReference type="AlphaFoldDB" id="A0A7J5UUL6"/>
<evidence type="ECO:0000256" key="5">
    <source>
        <dbReference type="SAM" id="MobiDB-lite"/>
    </source>
</evidence>
<organism evidence="7 8">
    <name type="scientific">Georgenia thermotolerans</name>
    <dbReference type="NCBI Taxonomy" id="527326"/>
    <lineage>
        <taxon>Bacteria</taxon>
        <taxon>Bacillati</taxon>
        <taxon>Actinomycetota</taxon>
        <taxon>Actinomycetes</taxon>
        <taxon>Micrococcales</taxon>
        <taxon>Bogoriellaceae</taxon>
        <taxon>Georgenia</taxon>
    </lineage>
</organism>
<dbReference type="GO" id="GO:0003700">
    <property type="term" value="F:DNA-binding transcription factor activity"/>
    <property type="evidence" value="ECO:0007669"/>
    <property type="project" value="TreeGrafter"/>
</dbReference>
<dbReference type="PRINTS" id="PR00455">
    <property type="entry name" value="HTHTETR"/>
</dbReference>
<evidence type="ECO:0000259" key="6">
    <source>
        <dbReference type="PROSITE" id="PS50977"/>
    </source>
</evidence>
<name>A0A7J5UUL6_9MICO</name>
<evidence type="ECO:0000256" key="1">
    <source>
        <dbReference type="ARBA" id="ARBA00023015"/>
    </source>
</evidence>
<accession>A0A7J5UUL6</accession>
<dbReference type="InterPro" id="IPR050109">
    <property type="entry name" value="HTH-type_TetR-like_transc_reg"/>
</dbReference>
<reference evidence="7 8" key="1">
    <citation type="submission" date="2019-10" db="EMBL/GenBank/DDBJ databases">
        <title>Georgenia wutianyii sp. nov. and Georgenia yuyongxinii sp. nov. isolated from plateau pika (Ochotona curzoniae) in the Qinghai-Tibet plateau of China.</title>
        <authorList>
            <person name="Tian Z."/>
        </authorList>
    </citation>
    <scope>NUCLEOTIDE SEQUENCE [LARGE SCALE GENOMIC DNA]</scope>
    <source>
        <strain evidence="7 8">DSM 21501</strain>
    </source>
</reference>
<dbReference type="InterPro" id="IPR004111">
    <property type="entry name" value="Repressor_TetR_C"/>
</dbReference>
<dbReference type="Gene3D" id="1.10.10.60">
    <property type="entry name" value="Homeodomain-like"/>
    <property type="match status" value="1"/>
</dbReference>
<protein>
    <submittedName>
        <fullName evidence="7">TetR family transcriptional regulator</fullName>
    </submittedName>
</protein>
<dbReference type="SUPFAM" id="SSF46689">
    <property type="entry name" value="Homeodomain-like"/>
    <property type="match status" value="1"/>
</dbReference>
<comment type="caution">
    <text evidence="7">The sequence shown here is derived from an EMBL/GenBank/DDBJ whole genome shotgun (WGS) entry which is preliminary data.</text>
</comment>
<dbReference type="Pfam" id="PF02909">
    <property type="entry name" value="TetR_C_1"/>
    <property type="match status" value="1"/>
</dbReference>
<evidence type="ECO:0000313" key="7">
    <source>
        <dbReference type="EMBL" id="KAE8765967.1"/>
    </source>
</evidence>
<dbReference type="Pfam" id="PF00440">
    <property type="entry name" value="TetR_N"/>
    <property type="match status" value="1"/>
</dbReference>
<evidence type="ECO:0000256" key="3">
    <source>
        <dbReference type="ARBA" id="ARBA00023163"/>
    </source>
</evidence>
<dbReference type="Proteomes" id="UP000451860">
    <property type="component" value="Unassembled WGS sequence"/>
</dbReference>
<sequence>MARSGAGGATVNRSSRGGASADRSGTQPPGDGPGRTPLTRERVLGCALAIADEKGLAALTMRSLAQELGVKPMSLYHHVANKDAILDGIVDMVFAEMELPRIDGDWRAELTRRATSARNVLRRHPWAITLMESRAVPGPANLRHHDAVLGILRRAGFSVVMTAHAYALLDAYVYGFAVQEAALPFDKDTAPEVTEAIAAQFSPDAYPYLVELATTHAMQPGYDFGDEFEFGLGVILDALAAALP</sequence>
<dbReference type="GO" id="GO:0000976">
    <property type="term" value="F:transcription cis-regulatory region binding"/>
    <property type="evidence" value="ECO:0007669"/>
    <property type="project" value="TreeGrafter"/>
</dbReference>
<dbReference type="PANTHER" id="PTHR30055">
    <property type="entry name" value="HTH-TYPE TRANSCRIPTIONAL REGULATOR RUTR"/>
    <property type="match status" value="1"/>
</dbReference>
<gene>
    <name evidence="7" type="ORF">GB883_00690</name>
</gene>
<keyword evidence="8" id="KW-1185">Reference proteome</keyword>
<keyword evidence="2 4" id="KW-0238">DNA-binding</keyword>
<evidence type="ECO:0000313" key="8">
    <source>
        <dbReference type="Proteomes" id="UP000451860"/>
    </source>
</evidence>
<dbReference type="PROSITE" id="PS50977">
    <property type="entry name" value="HTH_TETR_2"/>
    <property type="match status" value="1"/>
</dbReference>
<feature type="DNA-binding region" description="H-T-H motif" evidence="4">
    <location>
        <begin position="60"/>
        <end position="79"/>
    </location>
</feature>
<evidence type="ECO:0000256" key="2">
    <source>
        <dbReference type="ARBA" id="ARBA00023125"/>
    </source>
</evidence>
<dbReference type="InterPro" id="IPR001647">
    <property type="entry name" value="HTH_TetR"/>
</dbReference>
<evidence type="ECO:0000256" key="4">
    <source>
        <dbReference type="PROSITE-ProRule" id="PRU00335"/>
    </source>
</evidence>
<dbReference type="OrthoDB" id="329481at2"/>
<dbReference type="SUPFAM" id="SSF48498">
    <property type="entry name" value="Tetracyclin repressor-like, C-terminal domain"/>
    <property type="match status" value="1"/>
</dbReference>
<dbReference type="EMBL" id="WHJE01000002">
    <property type="protein sequence ID" value="KAE8765967.1"/>
    <property type="molecule type" value="Genomic_DNA"/>
</dbReference>
<proteinExistence type="predicted"/>
<feature type="compositionally biased region" description="Low complexity" evidence="5">
    <location>
        <begin position="13"/>
        <end position="25"/>
    </location>
</feature>